<organism evidence="7 8">
    <name type="scientific">Anopheles farauti</name>
    <dbReference type="NCBI Taxonomy" id="69004"/>
    <lineage>
        <taxon>Eukaryota</taxon>
        <taxon>Metazoa</taxon>
        <taxon>Ecdysozoa</taxon>
        <taxon>Arthropoda</taxon>
        <taxon>Hexapoda</taxon>
        <taxon>Insecta</taxon>
        <taxon>Pterygota</taxon>
        <taxon>Neoptera</taxon>
        <taxon>Endopterygota</taxon>
        <taxon>Diptera</taxon>
        <taxon>Nematocera</taxon>
        <taxon>Culicoidea</taxon>
        <taxon>Culicidae</taxon>
        <taxon>Anophelinae</taxon>
        <taxon>Anopheles</taxon>
    </lineage>
</organism>
<dbReference type="Pfam" id="PF00505">
    <property type="entry name" value="HMG_box"/>
    <property type="match status" value="1"/>
</dbReference>
<evidence type="ECO:0000256" key="3">
    <source>
        <dbReference type="ARBA" id="ARBA00023242"/>
    </source>
</evidence>
<dbReference type="InterPro" id="IPR051762">
    <property type="entry name" value="UBF1"/>
</dbReference>
<dbReference type="Proteomes" id="UP000075886">
    <property type="component" value="Unassembled WGS sequence"/>
</dbReference>
<feature type="compositionally biased region" description="Low complexity" evidence="5">
    <location>
        <begin position="413"/>
        <end position="432"/>
    </location>
</feature>
<dbReference type="PANTHER" id="PTHR46318">
    <property type="entry name" value="UPSTREAM BINDING TRANSCRIPTION FACTOR"/>
    <property type="match status" value="1"/>
</dbReference>
<feature type="DNA-binding region" description="HMG box" evidence="4">
    <location>
        <begin position="147"/>
        <end position="214"/>
    </location>
</feature>
<dbReference type="VEuPathDB" id="VectorBase:AFAF005543"/>
<evidence type="ECO:0000256" key="2">
    <source>
        <dbReference type="ARBA" id="ARBA00023125"/>
    </source>
</evidence>
<dbReference type="GO" id="GO:0005634">
    <property type="term" value="C:nucleus"/>
    <property type="evidence" value="ECO:0007669"/>
    <property type="project" value="UniProtKB-SubCell"/>
</dbReference>
<feature type="compositionally biased region" description="Polar residues" evidence="5">
    <location>
        <begin position="642"/>
        <end position="656"/>
    </location>
</feature>
<feature type="region of interest" description="Disordered" evidence="5">
    <location>
        <begin position="402"/>
        <end position="483"/>
    </location>
</feature>
<feature type="region of interest" description="Disordered" evidence="5">
    <location>
        <begin position="622"/>
        <end position="656"/>
    </location>
</feature>
<evidence type="ECO:0000313" key="8">
    <source>
        <dbReference type="Proteomes" id="UP000075886"/>
    </source>
</evidence>
<keyword evidence="3 4" id="KW-0539">Nucleus</keyword>
<dbReference type="EnsemblMetazoa" id="AFAF005543-RA">
    <property type="protein sequence ID" value="AFAF005543-PA"/>
    <property type="gene ID" value="AFAF005543"/>
</dbReference>
<dbReference type="PROSITE" id="PS50118">
    <property type="entry name" value="HMG_BOX_2"/>
    <property type="match status" value="1"/>
</dbReference>
<dbReference type="AlphaFoldDB" id="A0A182Q967"/>
<accession>A0A182Q967</accession>
<evidence type="ECO:0000259" key="6">
    <source>
        <dbReference type="PROSITE" id="PS50118"/>
    </source>
</evidence>
<dbReference type="SUPFAM" id="SSF47095">
    <property type="entry name" value="HMG-box"/>
    <property type="match status" value="1"/>
</dbReference>
<sequence>MCRFSKNISLMALKPPKIRSRSLSVALERLSTNDNISKELDVSVNAYRTESNEEAYHYLGGTSVIWTNDDYNQLTAKLRAIIPPKDNKHYKTSLAAIDWEQVAFDNRSAKEVREVAVNLLHKARKIRTLTEMLEDISKVAAKLIPLPKKPLTAYNFFVKRKYAIFKEKYPGSHANVLKKLGEEFAALSEKKKIKYEKKAAESMKTFKTELENFYREYGLTSHKNSKKRDRPEVITPFKMFMHEKRINGIETSSLHLMVMWASLNRKQQYKYIQQCLQQQSANKTPKLTKEEQLIVEYENGKPEPVPCTVYEFYFKKYLSMQDAMQETRSTPKLRRKKAFVEYKKLPKVRKLKLELEYQHAKVDFVKKYQDYISSLTNEDMRRKEIQVLQSIITTRMHMNLHRNSSNQKFSPNAESTAYDSSSSTSDLDVPSAAASPTSRPDAYSKPLKSIIKSTSSRPIIQPLSKRKREELARSPSHSSPKKLKVEFRTNSNSQIASPISNDKGKMLLEPIRPPRTIELYYKQYHYLGKPDKYMESFQKLSSVRKKAIEVEMNRALKKYFRNMQKFLNQIPPEKLEFYVNKMKQAECNHNGNDEISDEETEVEKQTAKTLIWSDESDCEDEVVAGDAEKANADTRSKKFPTNHVSSCSDFGDMSSE</sequence>
<name>A0A182Q967_9DIPT</name>
<dbReference type="EMBL" id="AXCN02002081">
    <property type="status" value="NOT_ANNOTATED_CDS"/>
    <property type="molecule type" value="Genomic_DNA"/>
</dbReference>
<protein>
    <recommendedName>
        <fullName evidence="6">HMG box domain-containing protein</fullName>
    </recommendedName>
</protein>
<reference evidence="8" key="1">
    <citation type="submission" date="2014-01" db="EMBL/GenBank/DDBJ databases">
        <title>The Genome Sequence of Anopheles farauti FAR1 (V2).</title>
        <authorList>
            <consortium name="The Broad Institute Genomics Platform"/>
            <person name="Neafsey D.E."/>
            <person name="Besansky N."/>
            <person name="Howell P."/>
            <person name="Walton C."/>
            <person name="Young S.K."/>
            <person name="Zeng Q."/>
            <person name="Gargeya S."/>
            <person name="Fitzgerald M."/>
            <person name="Haas B."/>
            <person name="Abouelleil A."/>
            <person name="Allen A.W."/>
            <person name="Alvarado L."/>
            <person name="Arachchi H.M."/>
            <person name="Berlin A.M."/>
            <person name="Chapman S.B."/>
            <person name="Gainer-Dewar J."/>
            <person name="Goldberg J."/>
            <person name="Griggs A."/>
            <person name="Gujja S."/>
            <person name="Hansen M."/>
            <person name="Howarth C."/>
            <person name="Imamovic A."/>
            <person name="Ireland A."/>
            <person name="Larimer J."/>
            <person name="McCowan C."/>
            <person name="Murphy C."/>
            <person name="Pearson M."/>
            <person name="Poon T.W."/>
            <person name="Priest M."/>
            <person name="Roberts A."/>
            <person name="Saif S."/>
            <person name="Shea T."/>
            <person name="Sisk P."/>
            <person name="Sykes S."/>
            <person name="Wortman J."/>
            <person name="Nusbaum C."/>
            <person name="Birren B."/>
        </authorList>
    </citation>
    <scope>NUCLEOTIDE SEQUENCE [LARGE SCALE GENOMIC DNA]</scope>
    <source>
        <strain evidence="8">FAR1</strain>
    </source>
</reference>
<dbReference type="SMART" id="SM00398">
    <property type="entry name" value="HMG"/>
    <property type="match status" value="1"/>
</dbReference>
<feature type="compositionally biased region" description="Basic and acidic residues" evidence="5">
    <location>
        <begin position="626"/>
        <end position="636"/>
    </location>
</feature>
<evidence type="ECO:0000313" key="7">
    <source>
        <dbReference type="EnsemblMetazoa" id="AFAF005543-PA"/>
    </source>
</evidence>
<dbReference type="PANTHER" id="PTHR46318:SF3">
    <property type="entry name" value="UPSTREAM BINDING TRANSCRIPTION FACTOR"/>
    <property type="match status" value="1"/>
</dbReference>
<evidence type="ECO:0000256" key="1">
    <source>
        <dbReference type="ARBA" id="ARBA00004123"/>
    </source>
</evidence>
<evidence type="ECO:0000256" key="5">
    <source>
        <dbReference type="SAM" id="MobiDB-lite"/>
    </source>
</evidence>
<feature type="compositionally biased region" description="Polar residues" evidence="5">
    <location>
        <begin position="402"/>
        <end position="412"/>
    </location>
</feature>
<comment type="subcellular location">
    <subcellularLocation>
        <location evidence="1">Nucleus</location>
    </subcellularLocation>
</comment>
<feature type="domain" description="HMG box" evidence="6">
    <location>
        <begin position="147"/>
        <end position="214"/>
    </location>
</feature>
<reference evidence="7" key="2">
    <citation type="submission" date="2020-05" db="UniProtKB">
        <authorList>
            <consortium name="EnsemblMetazoa"/>
        </authorList>
    </citation>
    <scope>IDENTIFICATION</scope>
    <source>
        <strain evidence="7">FAR1</strain>
    </source>
</reference>
<dbReference type="GO" id="GO:0003677">
    <property type="term" value="F:DNA binding"/>
    <property type="evidence" value="ECO:0007669"/>
    <property type="project" value="UniProtKB-UniRule"/>
</dbReference>
<dbReference type="Gene3D" id="1.10.30.10">
    <property type="entry name" value="High mobility group box domain"/>
    <property type="match status" value="1"/>
</dbReference>
<dbReference type="InterPro" id="IPR036910">
    <property type="entry name" value="HMG_box_dom_sf"/>
</dbReference>
<dbReference type="InterPro" id="IPR009071">
    <property type="entry name" value="HMG_box_dom"/>
</dbReference>
<evidence type="ECO:0000256" key="4">
    <source>
        <dbReference type="PROSITE-ProRule" id="PRU00267"/>
    </source>
</evidence>
<dbReference type="STRING" id="69004.A0A182Q967"/>
<proteinExistence type="predicted"/>
<keyword evidence="8" id="KW-1185">Reference proteome</keyword>
<keyword evidence="2 4" id="KW-0238">DNA-binding</keyword>